<proteinExistence type="predicted"/>
<comment type="caution">
    <text evidence="2">The sequence shown here is derived from an EMBL/GenBank/DDBJ whole genome shotgun (WGS) entry which is preliminary data.</text>
</comment>
<protein>
    <submittedName>
        <fullName evidence="2">Uncharacterized protein</fullName>
    </submittedName>
</protein>
<name>A0A9P0T4Q9_PIEBR</name>
<keyword evidence="1" id="KW-0812">Transmembrane</keyword>
<gene>
    <name evidence="2" type="ORF">PIBRA_LOCUS3151</name>
</gene>
<dbReference type="Proteomes" id="UP001152562">
    <property type="component" value="Unassembled WGS sequence"/>
</dbReference>
<accession>A0A9P0T4Q9</accession>
<evidence type="ECO:0000313" key="3">
    <source>
        <dbReference type="Proteomes" id="UP001152562"/>
    </source>
</evidence>
<dbReference type="EMBL" id="CALOZG010000003">
    <property type="protein sequence ID" value="CAH4009436.1"/>
    <property type="molecule type" value="Genomic_DNA"/>
</dbReference>
<evidence type="ECO:0000313" key="2">
    <source>
        <dbReference type="EMBL" id="CAH4009436.1"/>
    </source>
</evidence>
<keyword evidence="1" id="KW-0472">Membrane</keyword>
<keyword evidence="1" id="KW-1133">Transmembrane helix</keyword>
<dbReference type="AlphaFoldDB" id="A0A9P0T4Q9"/>
<keyword evidence="3" id="KW-1185">Reference proteome</keyword>
<sequence length="118" mass="12940">MVVEITTSGSISRVTRVHPFAYTIQPADSRHYDRFIAISIIDLFQFIILMLLDVLRPYIKPTRAVASVGAGIECPLFLQDAPKNLTMQCNGDSLLVTRSIAALTSASQVICGLAQLFI</sequence>
<organism evidence="2 3">
    <name type="scientific">Pieris brassicae</name>
    <name type="common">White butterfly</name>
    <name type="synonym">Large white butterfly</name>
    <dbReference type="NCBI Taxonomy" id="7116"/>
    <lineage>
        <taxon>Eukaryota</taxon>
        <taxon>Metazoa</taxon>
        <taxon>Ecdysozoa</taxon>
        <taxon>Arthropoda</taxon>
        <taxon>Hexapoda</taxon>
        <taxon>Insecta</taxon>
        <taxon>Pterygota</taxon>
        <taxon>Neoptera</taxon>
        <taxon>Endopterygota</taxon>
        <taxon>Lepidoptera</taxon>
        <taxon>Glossata</taxon>
        <taxon>Ditrysia</taxon>
        <taxon>Papilionoidea</taxon>
        <taxon>Pieridae</taxon>
        <taxon>Pierinae</taxon>
        <taxon>Pieris</taxon>
    </lineage>
</organism>
<reference evidence="2" key="1">
    <citation type="submission" date="2022-05" db="EMBL/GenBank/DDBJ databases">
        <authorList>
            <person name="Okamura Y."/>
        </authorList>
    </citation>
    <scope>NUCLEOTIDE SEQUENCE</scope>
</reference>
<evidence type="ECO:0000256" key="1">
    <source>
        <dbReference type="SAM" id="Phobius"/>
    </source>
</evidence>
<feature type="transmembrane region" description="Helical" evidence="1">
    <location>
        <begin position="35"/>
        <end position="55"/>
    </location>
</feature>